<dbReference type="VEuPathDB" id="TriTrypDB:TcBrA4_0020280"/>
<dbReference type="VEuPathDB" id="TriTrypDB:TcYC6_0062880"/>
<dbReference type="VEuPathDB" id="TriTrypDB:TcCLB.507705.30"/>
<feature type="region of interest" description="Disordered" evidence="1">
    <location>
        <begin position="53"/>
        <end position="300"/>
    </location>
</feature>
<proteinExistence type="predicted"/>
<accession>A0A2V2VKH5</accession>
<dbReference type="VEuPathDB" id="TriTrypDB:TcCL_NonESM13859"/>
<evidence type="ECO:0000259" key="2">
    <source>
        <dbReference type="Pfam" id="PF05022"/>
    </source>
</evidence>
<name>A0A2V2VKH5_TRYCR</name>
<gene>
    <name evidence="3" type="ORF">C4B63_21g238</name>
</gene>
<dbReference type="PANTHER" id="PTHR37541:SF1">
    <property type="entry name" value="LISH DOMAIN-CONTAINING PROTEIN"/>
    <property type="match status" value="1"/>
</dbReference>
<protein>
    <recommendedName>
        <fullName evidence="2">Srp40 C-terminal domain-containing protein</fullName>
    </recommendedName>
</protein>
<feature type="domain" description="Srp40 C-terminal" evidence="2">
    <location>
        <begin position="299"/>
        <end position="366"/>
    </location>
</feature>
<reference evidence="3 4" key="1">
    <citation type="journal article" date="2018" name="Microb. Genom.">
        <title>Expanding an expanded genome: long-read sequencing of Trypanosoma cruzi.</title>
        <authorList>
            <person name="Berna L."/>
            <person name="Rodriguez M."/>
            <person name="Chiribao M.L."/>
            <person name="Parodi-Talice A."/>
            <person name="Pita S."/>
            <person name="Rijo G."/>
            <person name="Alvarez-Valin F."/>
            <person name="Robello C."/>
        </authorList>
    </citation>
    <scope>NUCLEOTIDE SEQUENCE [LARGE SCALE GENOMIC DNA]</scope>
    <source>
        <strain evidence="3 4">Dm28c</strain>
    </source>
</reference>
<dbReference type="EMBL" id="PRFA01000021">
    <property type="protein sequence ID" value="PWU95718.1"/>
    <property type="molecule type" value="Genomic_DNA"/>
</dbReference>
<organism evidence="3 4">
    <name type="scientific">Trypanosoma cruzi</name>
    <dbReference type="NCBI Taxonomy" id="5693"/>
    <lineage>
        <taxon>Eukaryota</taxon>
        <taxon>Discoba</taxon>
        <taxon>Euglenozoa</taxon>
        <taxon>Kinetoplastea</taxon>
        <taxon>Metakinetoplastina</taxon>
        <taxon>Trypanosomatida</taxon>
        <taxon>Trypanosomatidae</taxon>
        <taxon>Trypanosoma</taxon>
        <taxon>Schizotrypanum</taxon>
    </lineage>
</organism>
<evidence type="ECO:0000256" key="1">
    <source>
        <dbReference type="SAM" id="MobiDB-lite"/>
    </source>
</evidence>
<dbReference type="VEuPathDB" id="TriTrypDB:C4B63_21g238"/>
<dbReference type="VEuPathDB" id="TriTrypDB:TcG_09093"/>
<comment type="caution">
    <text evidence="3">The sequence shown here is derived from an EMBL/GenBank/DDBJ whole genome shotgun (WGS) entry which is preliminary data.</text>
</comment>
<dbReference type="PANTHER" id="PTHR37541">
    <property type="entry name" value="SRP40_C DOMAIN-CONTAINING PROTEIN"/>
    <property type="match status" value="1"/>
</dbReference>
<dbReference type="AlphaFoldDB" id="A0A2V2VKH5"/>
<dbReference type="GO" id="GO:0005730">
    <property type="term" value="C:nucleolus"/>
    <property type="evidence" value="ECO:0007669"/>
    <property type="project" value="UniProtKB-ARBA"/>
</dbReference>
<dbReference type="VEuPathDB" id="TriTrypDB:TcCLB.503905.30"/>
<evidence type="ECO:0000313" key="3">
    <source>
        <dbReference type="EMBL" id="PWU95718.1"/>
    </source>
</evidence>
<dbReference type="VEuPathDB" id="TriTrypDB:BCY84_04668"/>
<evidence type="ECO:0000313" key="4">
    <source>
        <dbReference type="Proteomes" id="UP000246121"/>
    </source>
</evidence>
<dbReference type="Proteomes" id="UP000246121">
    <property type="component" value="Unassembled WGS sequence"/>
</dbReference>
<dbReference type="InterPro" id="IPR007718">
    <property type="entry name" value="Srp40_C"/>
</dbReference>
<dbReference type="Pfam" id="PF05022">
    <property type="entry name" value="SRP40_C"/>
    <property type="match status" value="1"/>
</dbReference>
<feature type="compositionally biased region" description="Basic and acidic residues" evidence="1">
    <location>
        <begin position="55"/>
        <end position="74"/>
    </location>
</feature>
<dbReference type="VEuPathDB" id="TriTrypDB:C3747_122g50"/>
<sequence>MTSTINAAVLTYLKEHYPDVAHVFEQEAYISKPPFLPNDTTVETLIASQQRGVKHRLDYPSSDGEKPSRKECRTELNAAVPDSSSDDDDAPMRKPAQKAKASPAMRPAPRKAAVPDSSSDDDDAPMRKPAQKAKASPAMRPAPRKTAVPDSSSDDDDAPVRKPAQKAKASPAMRPAPRKAAVPDSSSDDDDAPVRKPAQKAKASPAMRPAPKKAAVPDSSSDDDDAPVRKPAQKAKASPAMRPAPKKTPRSECCGEQEPIKKSVRTEVVSAGPGGKEWEDNNVNNTGKSNGNGGTALRRFQRIDPTKVVFVKDELRDNRPGGEHMAFRQNQEMMRVKGKNFNKLKQKNKAKFYAAGVDTSVRSFQFDDSD</sequence>